<organism evidence="1 2">
    <name type="scientific">Rhynchophorus ferrugineus</name>
    <name type="common">Red palm weevil</name>
    <name type="synonym">Curculio ferrugineus</name>
    <dbReference type="NCBI Taxonomy" id="354439"/>
    <lineage>
        <taxon>Eukaryota</taxon>
        <taxon>Metazoa</taxon>
        <taxon>Ecdysozoa</taxon>
        <taxon>Arthropoda</taxon>
        <taxon>Hexapoda</taxon>
        <taxon>Insecta</taxon>
        <taxon>Pterygota</taxon>
        <taxon>Neoptera</taxon>
        <taxon>Endopterygota</taxon>
        <taxon>Coleoptera</taxon>
        <taxon>Polyphaga</taxon>
        <taxon>Cucujiformia</taxon>
        <taxon>Curculionidae</taxon>
        <taxon>Dryophthorinae</taxon>
        <taxon>Rhynchophorus</taxon>
    </lineage>
</organism>
<dbReference type="Proteomes" id="UP000625711">
    <property type="component" value="Unassembled WGS sequence"/>
</dbReference>
<dbReference type="OrthoDB" id="8018451at2759"/>
<keyword evidence="2" id="KW-1185">Reference proteome</keyword>
<evidence type="ECO:0000313" key="2">
    <source>
        <dbReference type="Proteomes" id="UP000625711"/>
    </source>
</evidence>
<dbReference type="EMBL" id="JAACXV010000259">
    <property type="protein sequence ID" value="KAF7281083.1"/>
    <property type="molecule type" value="Genomic_DNA"/>
</dbReference>
<name>A0A834MEU4_RHYFE</name>
<gene>
    <name evidence="1" type="ORF">GWI33_005142</name>
</gene>
<sequence>MDVTQLKENIELCLDVIKGKTTKIHQAFKKMQYGISDRTVVGQTLPKIGDIANLIERKFRQQEESSNVEKLFTRISRYGAANTTIWTDASYNEGKALIGLIIREVQETTWKEPSLLKTGHDNSSNGKKLVDRSPSWLQSLAGDAAGHDIIKVIWMNQLDPITRASIVAQSWRSAGGTAPTNNSESQLAEEFARLRLQAKVDEVAEHQRVSFRNRLSSRLSGPNRSRIRGCELYDGLCWYHYDYSERARRCRPGCRYDRSSSANAGNQPGGH</sequence>
<evidence type="ECO:0000313" key="1">
    <source>
        <dbReference type="EMBL" id="KAF7281083.1"/>
    </source>
</evidence>
<reference evidence="1" key="1">
    <citation type="submission" date="2020-08" db="EMBL/GenBank/DDBJ databases">
        <title>Genome sequencing and assembly of the red palm weevil Rhynchophorus ferrugineus.</title>
        <authorList>
            <person name="Dias G.B."/>
            <person name="Bergman C.M."/>
            <person name="Manee M."/>
        </authorList>
    </citation>
    <scope>NUCLEOTIDE SEQUENCE</scope>
    <source>
        <strain evidence="1">AA-2017</strain>
        <tissue evidence="1">Whole larva</tissue>
    </source>
</reference>
<dbReference type="AlphaFoldDB" id="A0A834MEU4"/>
<comment type="caution">
    <text evidence="1">The sequence shown here is derived from an EMBL/GenBank/DDBJ whole genome shotgun (WGS) entry which is preliminary data.</text>
</comment>
<accession>A0A834MEU4</accession>
<protein>
    <submittedName>
        <fullName evidence="1">Uncharacterized protein</fullName>
    </submittedName>
</protein>
<proteinExistence type="predicted"/>